<organism evidence="2 3">
    <name type="scientific">Clostridium vincentii</name>
    <dbReference type="NCBI Taxonomy" id="52704"/>
    <lineage>
        <taxon>Bacteria</taxon>
        <taxon>Bacillati</taxon>
        <taxon>Bacillota</taxon>
        <taxon>Clostridia</taxon>
        <taxon>Eubacteriales</taxon>
        <taxon>Clostridiaceae</taxon>
        <taxon>Clostridium</taxon>
    </lineage>
</organism>
<dbReference type="Proteomes" id="UP000239471">
    <property type="component" value="Unassembled WGS sequence"/>
</dbReference>
<keyword evidence="1" id="KW-0472">Membrane</keyword>
<comment type="caution">
    <text evidence="2">The sequence shown here is derived from an EMBL/GenBank/DDBJ whole genome shotgun (WGS) entry which is preliminary data.</text>
</comment>
<dbReference type="RefSeq" id="WP_106060542.1">
    <property type="nucleotide sequence ID" value="NZ_PVXQ01000032.1"/>
</dbReference>
<sequence>MKKINKIIVWAMLSIMMQCAGLLYLDKVFFKESSEFTVEKVEITTKNTEANVSIPTNAEKVEVSFDGRFITYYLDDKFMLVNIKTSEITEILADKEILFTGWVPNNNVIIIAEELYGKVNINTYNVKNEVENPIGDVASYKNGTEVSDIVVSAKTGSKYVCISSGGDSSTIYRIGIENDDMKALYNRVTTLGSITALPLKDVLIYEDSYYNNFYRYANGSREKIDFANANNLVILGAGSDNMIYMGELSGDKVVKIIYGVDETDSSTWKTETLEEAKDIKDITINSKNEILINDNLKGIVKNITTGNTITYEGTFMTVNDKVVCYSDNGKIYLKSVTDVDKKVTTKK</sequence>
<keyword evidence="1" id="KW-1133">Transmembrane helix</keyword>
<feature type="transmembrane region" description="Helical" evidence="1">
    <location>
        <begin position="7"/>
        <end position="25"/>
    </location>
</feature>
<keyword evidence="1" id="KW-0812">Transmembrane</keyword>
<dbReference type="AlphaFoldDB" id="A0A2T0BBP1"/>
<dbReference type="SUPFAM" id="SSF82171">
    <property type="entry name" value="DPP6 N-terminal domain-like"/>
    <property type="match status" value="1"/>
</dbReference>
<protein>
    <recommendedName>
        <fullName evidence="4">Beta propeller domain protein</fullName>
    </recommendedName>
</protein>
<evidence type="ECO:0000313" key="3">
    <source>
        <dbReference type="Proteomes" id="UP000239471"/>
    </source>
</evidence>
<name>A0A2T0BBP1_9CLOT</name>
<evidence type="ECO:0008006" key="4">
    <source>
        <dbReference type="Google" id="ProtNLM"/>
    </source>
</evidence>
<evidence type="ECO:0000313" key="2">
    <source>
        <dbReference type="EMBL" id="PRR81304.1"/>
    </source>
</evidence>
<dbReference type="OrthoDB" id="1630871at2"/>
<evidence type="ECO:0000256" key="1">
    <source>
        <dbReference type="SAM" id="Phobius"/>
    </source>
</evidence>
<gene>
    <name evidence="2" type="ORF">CLVI_26230</name>
</gene>
<reference evidence="2 3" key="1">
    <citation type="submission" date="2018-03" db="EMBL/GenBank/DDBJ databases">
        <title>Genome sequence of Clostridium vincentii DSM 10228.</title>
        <authorList>
            <person name="Poehlein A."/>
            <person name="Daniel R."/>
        </authorList>
    </citation>
    <scope>NUCLEOTIDE SEQUENCE [LARGE SCALE GENOMIC DNA]</scope>
    <source>
        <strain evidence="2 3">DSM 10228</strain>
    </source>
</reference>
<dbReference type="EMBL" id="PVXQ01000032">
    <property type="protein sequence ID" value="PRR81304.1"/>
    <property type="molecule type" value="Genomic_DNA"/>
</dbReference>
<accession>A0A2T0BBP1</accession>
<keyword evidence="3" id="KW-1185">Reference proteome</keyword>
<proteinExistence type="predicted"/>